<dbReference type="AlphaFoldDB" id="A0A6N7L145"/>
<name>A0A6N7L145_9ACTN</name>
<evidence type="ECO:0000313" key="2">
    <source>
        <dbReference type="EMBL" id="MQS16845.1"/>
    </source>
</evidence>
<proteinExistence type="predicted"/>
<feature type="region of interest" description="Disordered" evidence="1">
    <location>
        <begin position="1"/>
        <end position="65"/>
    </location>
</feature>
<evidence type="ECO:0000313" key="3">
    <source>
        <dbReference type="Proteomes" id="UP000450000"/>
    </source>
</evidence>
<reference evidence="2 3" key="1">
    <citation type="submission" date="2019-09" db="EMBL/GenBank/DDBJ databases">
        <title>Genome Sequences of Streptomyces kaniharaensis ATCC 21070.</title>
        <authorList>
            <person name="Zhu W."/>
            <person name="De Crecy-Lagard V."/>
            <person name="Richards N.G."/>
        </authorList>
    </citation>
    <scope>NUCLEOTIDE SEQUENCE [LARGE SCALE GENOMIC DNA]</scope>
    <source>
        <strain evidence="2 3">SF-557</strain>
    </source>
</reference>
<gene>
    <name evidence="2" type="ORF">F7Q99_32830</name>
</gene>
<dbReference type="EMBL" id="WBOF01000003">
    <property type="protein sequence ID" value="MQS16845.1"/>
    <property type="molecule type" value="Genomic_DNA"/>
</dbReference>
<comment type="caution">
    <text evidence="2">The sequence shown here is derived from an EMBL/GenBank/DDBJ whole genome shotgun (WGS) entry which is preliminary data.</text>
</comment>
<dbReference type="Proteomes" id="UP000450000">
    <property type="component" value="Unassembled WGS sequence"/>
</dbReference>
<evidence type="ECO:0000256" key="1">
    <source>
        <dbReference type="SAM" id="MobiDB-lite"/>
    </source>
</evidence>
<feature type="compositionally biased region" description="Basic and acidic residues" evidence="1">
    <location>
        <begin position="17"/>
        <end position="39"/>
    </location>
</feature>
<organism evidence="2 3">
    <name type="scientific">Streptomyces kaniharaensis</name>
    <dbReference type="NCBI Taxonomy" id="212423"/>
    <lineage>
        <taxon>Bacteria</taxon>
        <taxon>Bacillati</taxon>
        <taxon>Actinomycetota</taxon>
        <taxon>Actinomycetes</taxon>
        <taxon>Kitasatosporales</taxon>
        <taxon>Streptomycetaceae</taxon>
        <taxon>Streptomyces</taxon>
    </lineage>
</organism>
<accession>A0A6N7L145</accession>
<dbReference type="RefSeq" id="WP_153468458.1">
    <property type="nucleotide sequence ID" value="NZ_WBOF01000003.1"/>
</dbReference>
<protein>
    <submittedName>
        <fullName evidence="2">Uncharacterized protein</fullName>
    </submittedName>
</protein>
<keyword evidence="3" id="KW-1185">Reference proteome</keyword>
<sequence length="65" mass="6921">MDDDTPQGGAGGVPLHHNGEPHGPHEHPEPPERRTDTVKTVRAGTPVAEQKATPVPSEPDERDDA</sequence>